<dbReference type="Proteomes" id="UP001431181">
    <property type="component" value="Unassembled WGS sequence"/>
</dbReference>
<gene>
    <name evidence="4" type="ORF">ONZ52_20375</name>
</gene>
<dbReference type="Pfam" id="PF00583">
    <property type="entry name" value="Acetyltransf_1"/>
    <property type="match status" value="1"/>
</dbReference>
<evidence type="ECO:0000313" key="5">
    <source>
        <dbReference type="Proteomes" id="UP001431181"/>
    </source>
</evidence>
<organism evidence="4 5">
    <name type="scientific">Marinomonas rhodophyticola</name>
    <dbReference type="NCBI Taxonomy" id="2992803"/>
    <lineage>
        <taxon>Bacteria</taxon>
        <taxon>Pseudomonadati</taxon>
        <taxon>Pseudomonadota</taxon>
        <taxon>Gammaproteobacteria</taxon>
        <taxon>Oceanospirillales</taxon>
        <taxon>Oceanospirillaceae</taxon>
        <taxon>Marinomonas</taxon>
    </lineage>
</organism>
<dbReference type="PANTHER" id="PTHR43877:SF2">
    <property type="entry name" value="AMINOALKYLPHOSPHONATE N-ACETYLTRANSFERASE-RELATED"/>
    <property type="match status" value="1"/>
</dbReference>
<name>A0ABT3KKP9_9GAMM</name>
<dbReference type="CDD" id="cd04301">
    <property type="entry name" value="NAT_SF"/>
    <property type="match status" value="1"/>
</dbReference>
<dbReference type="PROSITE" id="PS51186">
    <property type="entry name" value="GNAT"/>
    <property type="match status" value="1"/>
</dbReference>
<dbReference type="InterPro" id="IPR000182">
    <property type="entry name" value="GNAT_dom"/>
</dbReference>
<dbReference type="EMBL" id="JAPEUL010000011">
    <property type="protein sequence ID" value="MCW4631150.1"/>
    <property type="molecule type" value="Genomic_DNA"/>
</dbReference>
<dbReference type="RefSeq" id="WP_265220488.1">
    <property type="nucleotide sequence ID" value="NZ_JAPEUL010000011.1"/>
</dbReference>
<protein>
    <submittedName>
        <fullName evidence="4">GNAT family acetyltransferase</fullName>
        <ecNumber evidence="4">2.3.1.-</ecNumber>
    </submittedName>
</protein>
<dbReference type="SUPFAM" id="SSF55729">
    <property type="entry name" value="Acyl-CoA N-acyltransferases (Nat)"/>
    <property type="match status" value="1"/>
</dbReference>
<dbReference type="GO" id="GO:0016746">
    <property type="term" value="F:acyltransferase activity"/>
    <property type="evidence" value="ECO:0007669"/>
    <property type="project" value="UniProtKB-KW"/>
</dbReference>
<feature type="domain" description="N-acetyltransferase" evidence="3">
    <location>
        <begin position="1"/>
        <end position="140"/>
    </location>
</feature>
<dbReference type="InterPro" id="IPR050832">
    <property type="entry name" value="Bact_Acetyltransf"/>
</dbReference>
<proteinExistence type="predicted"/>
<evidence type="ECO:0000256" key="1">
    <source>
        <dbReference type="ARBA" id="ARBA00022679"/>
    </source>
</evidence>
<dbReference type="EC" id="2.3.1.-" evidence="4"/>
<dbReference type="PANTHER" id="PTHR43877">
    <property type="entry name" value="AMINOALKYLPHOSPHONATE N-ACETYLTRANSFERASE-RELATED-RELATED"/>
    <property type="match status" value="1"/>
</dbReference>
<evidence type="ECO:0000256" key="2">
    <source>
        <dbReference type="ARBA" id="ARBA00023315"/>
    </source>
</evidence>
<dbReference type="InterPro" id="IPR016181">
    <property type="entry name" value="Acyl_CoA_acyltransferase"/>
</dbReference>
<keyword evidence="1 4" id="KW-0808">Transferase</keyword>
<reference evidence="4" key="1">
    <citation type="submission" date="2022-11" db="EMBL/GenBank/DDBJ databases">
        <title>Marinomonas sp. nov., isolated from marine algae.</title>
        <authorList>
            <person name="Choi D.G."/>
            <person name="Kim J.M."/>
            <person name="Lee J.K."/>
            <person name="Baek J.H."/>
            <person name="Jeon C.O."/>
        </authorList>
    </citation>
    <scope>NUCLEOTIDE SEQUENCE</scope>
    <source>
        <strain evidence="4">KJ51-3</strain>
    </source>
</reference>
<accession>A0ABT3KKP9</accession>
<keyword evidence="2 4" id="KW-0012">Acyltransferase</keyword>
<evidence type="ECO:0000313" key="4">
    <source>
        <dbReference type="EMBL" id="MCW4631150.1"/>
    </source>
</evidence>
<evidence type="ECO:0000259" key="3">
    <source>
        <dbReference type="PROSITE" id="PS51186"/>
    </source>
</evidence>
<dbReference type="NCBIfam" id="NF002959">
    <property type="entry name" value="PRK03624.1"/>
    <property type="match status" value="1"/>
</dbReference>
<sequence>MKIRMFDNNDREQVVALWHACGLVVPQNDPIKDIDRKLNVDPDLFLVGHVGDEIIATVMGGYEGHRGWINYLAVKPSHQRKDFGQAIMQAVEALIKAKGCPKINLQVRSSNEAVIRFYQSLGYGVEPVIGMGKRLEIDLDR</sequence>
<keyword evidence="5" id="KW-1185">Reference proteome</keyword>
<dbReference type="Gene3D" id="3.40.630.30">
    <property type="match status" value="1"/>
</dbReference>
<comment type="caution">
    <text evidence="4">The sequence shown here is derived from an EMBL/GenBank/DDBJ whole genome shotgun (WGS) entry which is preliminary data.</text>
</comment>